<organism evidence="10 11">
    <name type="scientific">Aureobasidium melanogenum</name>
    <name type="common">Aureobasidium pullulans var. melanogenum</name>
    <dbReference type="NCBI Taxonomy" id="46634"/>
    <lineage>
        <taxon>Eukaryota</taxon>
        <taxon>Fungi</taxon>
        <taxon>Dikarya</taxon>
        <taxon>Ascomycota</taxon>
        <taxon>Pezizomycotina</taxon>
        <taxon>Dothideomycetes</taxon>
        <taxon>Dothideomycetidae</taxon>
        <taxon>Dothideales</taxon>
        <taxon>Saccotheciaceae</taxon>
        <taxon>Aureobasidium</taxon>
    </lineage>
</organism>
<dbReference type="Gene3D" id="1.20.1250.20">
    <property type="entry name" value="MFS general substrate transporter like domains"/>
    <property type="match status" value="2"/>
</dbReference>
<protein>
    <submittedName>
        <fullName evidence="10">Monocarboxylate permease-like protein</fullName>
    </submittedName>
</protein>
<evidence type="ECO:0000256" key="8">
    <source>
        <dbReference type="SAM" id="Phobius"/>
    </source>
</evidence>
<comment type="similarity">
    <text evidence="2">Belongs to the major facilitator superfamily. Monocarboxylate porter (TC 2.A.1.13) family.</text>
</comment>
<keyword evidence="6 8" id="KW-0472">Membrane</keyword>
<keyword evidence="4 8" id="KW-0812">Transmembrane</keyword>
<dbReference type="InterPro" id="IPR011701">
    <property type="entry name" value="MFS"/>
</dbReference>
<feature type="domain" description="Major facilitator superfamily (MFS) profile" evidence="9">
    <location>
        <begin position="50"/>
        <end position="434"/>
    </location>
</feature>
<feature type="transmembrane region" description="Helical" evidence="8">
    <location>
        <begin position="317"/>
        <end position="336"/>
    </location>
</feature>
<dbReference type="Proteomes" id="UP000729357">
    <property type="component" value="Unassembled WGS sequence"/>
</dbReference>
<dbReference type="PANTHER" id="PTHR11360">
    <property type="entry name" value="MONOCARBOXYLATE TRANSPORTER"/>
    <property type="match status" value="1"/>
</dbReference>
<evidence type="ECO:0000256" key="2">
    <source>
        <dbReference type="ARBA" id="ARBA00006727"/>
    </source>
</evidence>
<feature type="transmembrane region" description="Helical" evidence="8">
    <location>
        <begin position="91"/>
        <end position="110"/>
    </location>
</feature>
<comment type="subcellular location">
    <subcellularLocation>
        <location evidence="1">Membrane</location>
        <topology evidence="1">Multi-pass membrane protein</topology>
    </subcellularLocation>
</comment>
<feature type="transmembrane region" description="Helical" evidence="8">
    <location>
        <begin position="250"/>
        <end position="273"/>
    </location>
</feature>
<dbReference type="InterPro" id="IPR036259">
    <property type="entry name" value="MFS_trans_sf"/>
</dbReference>
<dbReference type="InterPro" id="IPR020846">
    <property type="entry name" value="MFS_dom"/>
</dbReference>
<evidence type="ECO:0000256" key="4">
    <source>
        <dbReference type="ARBA" id="ARBA00022692"/>
    </source>
</evidence>
<evidence type="ECO:0000313" key="10">
    <source>
        <dbReference type="EMBL" id="KAG9985828.1"/>
    </source>
</evidence>
<dbReference type="Pfam" id="PF07690">
    <property type="entry name" value="MFS_1"/>
    <property type="match status" value="2"/>
</dbReference>
<reference evidence="10" key="1">
    <citation type="journal article" date="2021" name="J Fungi (Basel)">
        <title>Virulence traits and population genomics of the black yeast Aureobasidium melanogenum.</title>
        <authorList>
            <person name="Cernosa A."/>
            <person name="Sun X."/>
            <person name="Gostincar C."/>
            <person name="Fang C."/>
            <person name="Gunde-Cimerman N."/>
            <person name="Song Z."/>
        </authorList>
    </citation>
    <scope>NUCLEOTIDE SEQUENCE</scope>
    <source>
        <strain evidence="10">EXF-9298</strain>
    </source>
</reference>
<feature type="compositionally biased region" description="Low complexity" evidence="7">
    <location>
        <begin position="19"/>
        <end position="30"/>
    </location>
</feature>
<dbReference type="InterPro" id="IPR050327">
    <property type="entry name" value="Proton-linked_MCT"/>
</dbReference>
<comment type="caution">
    <text evidence="10">The sequence shown here is derived from an EMBL/GenBank/DDBJ whole genome shotgun (WGS) entry which is preliminary data.</text>
</comment>
<feature type="transmembrane region" description="Helical" evidence="8">
    <location>
        <begin position="142"/>
        <end position="162"/>
    </location>
</feature>
<reference evidence="10" key="2">
    <citation type="submission" date="2021-08" db="EMBL/GenBank/DDBJ databases">
        <authorList>
            <person name="Gostincar C."/>
            <person name="Sun X."/>
            <person name="Song Z."/>
            <person name="Gunde-Cimerman N."/>
        </authorList>
    </citation>
    <scope>NUCLEOTIDE SEQUENCE</scope>
    <source>
        <strain evidence="10">EXF-9298</strain>
    </source>
</reference>
<evidence type="ECO:0000256" key="7">
    <source>
        <dbReference type="SAM" id="MobiDB-lite"/>
    </source>
</evidence>
<evidence type="ECO:0000256" key="3">
    <source>
        <dbReference type="ARBA" id="ARBA00022448"/>
    </source>
</evidence>
<evidence type="ECO:0000313" key="11">
    <source>
        <dbReference type="Proteomes" id="UP000729357"/>
    </source>
</evidence>
<keyword evidence="11" id="KW-1185">Reference proteome</keyword>
<dbReference type="GO" id="GO:0016020">
    <property type="term" value="C:membrane"/>
    <property type="evidence" value="ECO:0007669"/>
    <property type="project" value="UniProtKB-SubCell"/>
</dbReference>
<feature type="transmembrane region" description="Helical" evidence="8">
    <location>
        <begin position="48"/>
        <end position="71"/>
    </location>
</feature>
<evidence type="ECO:0000256" key="6">
    <source>
        <dbReference type="ARBA" id="ARBA00023136"/>
    </source>
</evidence>
<evidence type="ECO:0000259" key="9">
    <source>
        <dbReference type="PROSITE" id="PS50850"/>
    </source>
</evidence>
<gene>
    <name evidence="10" type="ORF">KCU98_g4449</name>
</gene>
<sequence length="442" mass="47879">MSDRTDSALENGTNDFEKAPGGPSVSSGPQEPEPQPPTEAPDGGSKAYLSLLGGSLGLFISFGWVNCIAVFQAEYETNQLKNYSSSTISWITSSEFFFMLFFSPLSGYLFDNYGPRLPIFIGGLMHIFGLMMTSLSKEYYQFFLSQSVCSGLGTSLIFTPAMTSPMTYFKKRRALAGGITVAGSSLGGVIFPLMVKYLPEVHFGWTMRTCAFLILGLWLITIATISSNLPHGGRKFEIANYTRPFTEPKFLILLGFCYFLYWGLFVPFNYLVISSVECGMSLSMALSMAFNLIPIMNGANLIGRTVPNVLADRYGRFNVLIIMVFFTGVITLALWLPGHSNAALIVYAAIFGITSGTCIGLTPPLVMTIFPPREVGFRIGTALAVAGIAALTSPPIAGAIASNSGGSYENSTIFSGVNFMIATAFLIWLRVQVAGWKPTTKA</sequence>
<accession>A0A9P8FXT7</accession>
<feature type="transmembrane region" description="Helical" evidence="8">
    <location>
        <begin position="342"/>
        <end position="367"/>
    </location>
</feature>
<proteinExistence type="inferred from homology"/>
<dbReference type="EMBL" id="JAHFXS010000358">
    <property type="protein sequence ID" value="KAG9985828.1"/>
    <property type="molecule type" value="Genomic_DNA"/>
</dbReference>
<dbReference type="AlphaFoldDB" id="A0A9P8FXT7"/>
<feature type="transmembrane region" description="Helical" evidence="8">
    <location>
        <begin position="117"/>
        <end position="136"/>
    </location>
</feature>
<feature type="transmembrane region" description="Helical" evidence="8">
    <location>
        <begin position="174"/>
        <end position="193"/>
    </location>
</feature>
<keyword evidence="3" id="KW-0813">Transport</keyword>
<evidence type="ECO:0000256" key="1">
    <source>
        <dbReference type="ARBA" id="ARBA00004141"/>
    </source>
</evidence>
<dbReference type="GO" id="GO:0022857">
    <property type="term" value="F:transmembrane transporter activity"/>
    <property type="evidence" value="ECO:0007669"/>
    <property type="project" value="InterPro"/>
</dbReference>
<keyword evidence="5 8" id="KW-1133">Transmembrane helix</keyword>
<feature type="transmembrane region" description="Helical" evidence="8">
    <location>
        <begin position="279"/>
        <end position="296"/>
    </location>
</feature>
<dbReference type="PANTHER" id="PTHR11360:SF224">
    <property type="entry name" value="MAJOR FACILITATOR SUPERFAMILY (MFS) PROFILE DOMAIN-CONTAINING PROTEIN-RELATED"/>
    <property type="match status" value="1"/>
</dbReference>
<feature type="region of interest" description="Disordered" evidence="7">
    <location>
        <begin position="1"/>
        <end position="43"/>
    </location>
</feature>
<feature type="transmembrane region" description="Helical" evidence="8">
    <location>
        <begin position="413"/>
        <end position="431"/>
    </location>
</feature>
<dbReference type="SUPFAM" id="SSF103473">
    <property type="entry name" value="MFS general substrate transporter"/>
    <property type="match status" value="1"/>
</dbReference>
<feature type="transmembrane region" description="Helical" evidence="8">
    <location>
        <begin position="205"/>
        <end position="229"/>
    </location>
</feature>
<evidence type="ECO:0000256" key="5">
    <source>
        <dbReference type="ARBA" id="ARBA00022989"/>
    </source>
</evidence>
<name>A0A9P8FXT7_AURME</name>
<feature type="transmembrane region" description="Helical" evidence="8">
    <location>
        <begin position="379"/>
        <end position="401"/>
    </location>
</feature>
<feature type="non-terminal residue" evidence="10">
    <location>
        <position position="1"/>
    </location>
</feature>
<dbReference type="PROSITE" id="PS50850">
    <property type="entry name" value="MFS"/>
    <property type="match status" value="1"/>
</dbReference>